<dbReference type="InterPro" id="IPR036388">
    <property type="entry name" value="WH-like_DNA-bd_sf"/>
</dbReference>
<dbReference type="NCBIfam" id="TIGR01764">
    <property type="entry name" value="excise"/>
    <property type="match status" value="1"/>
</dbReference>
<dbReference type="GO" id="GO:0003677">
    <property type="term" value="F:DNA binding"/>
    <property type="evidence" value="ECO:0007669"/>
    <property type="project" value="UniProtKB-KW"/>
</dbReference>
<accession>A0A845BLE8</accession>
<sequence length="78" mass="8371">MNHRADPPPPRPDPGDRLLRLAEVATYLGTSPRTLRRWRAQGLIPVVRIGGSVRVRAADLERALAGPSDPAASGPETP</sequence>
<organism evidence="2 3">
    <name type="scientific">Teichococcus coralli</name>
    <dbReference type="NCBI Taxonomy" id="2545983"/>
    <lineage>
        <taxon>Bacteria</taxon>
        <taxon>Pseudomonadati</taxon>
        <taxon>Pseudomonadota</taxon>
        <taxon>Alphaproteobacteria</taxon>
        <taxon>Acetobacterales</taxon>
        <taxon>Roseomonadaceae</taxon>
        <taxon>Roseomonas</taxon>
    </lineage>
</organism>
<keyword evidence="3" id="KW-1185">Reference proteome</keyword>
<dbReference type="OrthoDB" id="9806994at2"/>
<name>A0A845BLE8_9PROT</name>
<evidence type="ECO:0000259" key="1">
    <source>
        <dbReference type="Pfam" id="PF12728"/>
    </source>
</evidence>
<dbReference type="RefSeq" id="WP_160939487.1">
    <property type="nucleotide sequence ID" value="NZ_SNVJ01000042.1"/>
</dbReference>
<dbReference type="AlphaFoldDB" id="A0A845BLE8"/>
<dbReference type="InterPro" id="IPR009061">
    <property type="entry name" value="DNA-bd_dom_put_sf"/>
</dbReference>
<dbReference type="Gene3D" id="1.10.10.10">
    <property type="entry name" value="Winged helix-like DNA-binding domain superfamily/Winged helix DNA-binding domain"/>
    <property type="match status" value="1"/>
</dbReference>
<comment type="caution">
    <text evidence="2">The sequence shown here is derived from an EMBL/GenBank/DDBJ whole genome shotgun (WGS) entry which is preliminary data.</text>
</comment>
<gene>
    <name evidence="2" type="ORF">E0493_22285</name>
</gene>
<proteinExistence type="predicted"/>
<dbReference type="Proteomes" id="UP000460715">
    <property type="component" value="Unassembled WGS sequence"/>
</dbReference>
<feature type="domain" description="Helix-turn-helix" evidence="1">
    <location>
        <begin position="18"/>
        <end position="65"/>
    </location>
</feature>
<dbReference type="EMBL" id="SNVJ01000042">
    <property type="protein sequence ID" value="MXP66077.1"/>
    <property type="molecule type" value="Genomic_DNA"/>
</dbReference>
<keyword evidence="2" id="KW-0238">DNA-binding</keyword>
<dbReference type="InterPro" id="IPR041657">
    <property type="entry name" value="HTH_17"/>
</dbReference>
<dbReference type="InterPro" id="IPR010093">
    <property type="entry name" value="SinI_DNA-bd"/>
</dbReference>
<dbReference type="Pfam" id="PF12728">
    <property type="entry name" value="HTH_17"/>
    <property type="match status" value="1"/>
</dbReference>
<protein>
    <submittedName>
        <fullName evidence="2">DNA-binding protein</fullName>
    </submittedName>
</protein>
<reference evidence="2 3" key="1">
    <citation type="submission" date="2019-03" db="EMBL/GenBank/DDBJ databases">
        <title>Roseomonas sp. a novel Roseomonas species isolated from Sea whip Gorgonian.</title>
        <authorList>
            <person name="Li F."/>
            <person name="Pan X."/>
            <person name="Huang S."/>
            <person name="Li Z."/>
            <person name="Meng B."/>
        </authorList>
    </citation>
    <scope>NUCLEOTIDE SEQUENCE [LARGE SCALE GENOMIC DNA]</scope>
    <source>
        <strain evidence="2 3">M0104</strain>
    </source>
</reference>
<evidence type="ECO:0000313" key="3">
    <source>
        <dbReference type="Proteomes" id="UP000460715"/>
    </source>
</evidence>
<evidence type="ECO:0000313" key="2">
    <source>
        <dbReference type="EMBL" id="MXP66077.1"/>
    </source>
</evidence>
<dbReference type="SUPFAM" id="SSF46955">
    <property type="entry name" value="Putative DNA-binding domain"/>
    <property type="match status" value="1"/>
</dbReference>